<feature type="transmembrane region" description="Helical" evidence="1">
    <location>
        <begin position="139"/>
        <end position="156"/>
    </location>
</feature>
<keyword evidence="1" id="KW-0472">Membrane</keyword>
<evidence type="ECO:0000256" key="1">
    <source>
        <dbReference type="SAM" id="Phobius"/>
    </source>
</evidence>
<name>A0A3L8PML8_9ACTN</name>
<reference evidence="2 3" key="1">
    <citation type="submission" date="2018-10" db="EMBL/GenBank/DDBJ databases">
        <title>Aeromicrobium sp. 9W16Y-2 whole genome shotgun sequence.</title>
        <authorList>
            <person name="Li F."/>
        </authorList>
    </citation>
    <scope>NUCLEOTIDE SEQUENCE [LARGE SCALE GENOMIC DNA]</scope>
    <source>
        <strain evidence="2 3">9W16Y-2</strain>
    </source>
</reference>
<dbReference type="AlphaFoldDB" id="A0A3L8PML8"/>
<dbReference type="OrthoDB" id="5240834at2"/>
<proteinExistence type="predicted"/>
<feature type="transmembrane region" description="Helical" evidence="1">
    <location>
        <begin position="7"/>
        <end position="25"/>
    </location>
</feature>
<evidence type="ECO:0000313" key="3">
    <source>
        <dbReference type="Proteomes" id="UP000282515"/>
    </source>
</evidence>
<gene>
    <name evidence="2" type="ORF">D9V41_09745</name>
</gene>
<keyword evidence="1" id="KW-1133">Transmembrane helix</keyword>
<feature type="transmembrane region" description="Helical" evidence="1">
    <location>
        <begin position="247"/>
        <end position="270"/>
    </location>
</feature>
<dbReference type="EMBL" id="RDBF01000006">
    <property type="protein sequence ID" value="RLV55738.1"/>
    <property type="molecule type" value="Genomic_DNA"/>
</dbReference>
<evidence type="ECO:0000313" key="2">
    <source>
        <dbReference type="EMBL" id="RLV55738.1"/>
    </source>
</evidence>
<dbReference type="InterPro" id="IPR018650">
    <property type="entry name" value="STSV1_Orf64"/>
</dbReference>
<feature type="transmembrane region" description="Helical" evidence="1">
    <location>
        <begin position="195"/>
        <end position="214"/>
    </location>
</feature>
<dbReference type="Proteomes" id="UP000282515">
    <property type="component" value="Unassembled WGS sequence"/>
</dbReference>
<feature type="transmembrane region" description="Helical" evidence="1">
    <location>
        <begin position="83"/>
        <end position="102"/>
    </location>
</feature>
<dbReference type="Pfam" id="PF09852">
    <property type="entry name" value="DUF2079"/>
    <property type="match status" value="1"/>
</dbReference>
<keyword evidence="1" id="KW-0812">Transmembrane</keyword>
<feature type="transmembrane region" description="Helical" evidence="1">
    <location>
        <begin position="314"/>
        <end position="331"/>
    </location>
</feature>
<feature type="transmembrane region" description="Helical" evidence="1">
    <location>
        <begin position="290"/>
        <end position="309"/>
    </location>
</feature>
<comment type="caution">
    <text evidence="2">The sequence shown here is derived from an EMBL/GenBank/DDBJ whole genome shotgun (WGS) entry which is preliminary data.</text>
</comment>
<feature type="transmembrane region" description="Helical" evidence="1">
    <location>
        <begin position="109"/>
        <end position="133"/>
    </location>
</feature>
<protein>
    <submittedName>
        <fullName evidence="2">DUF2079 domain-containing protein</fullName>
    </submittedName>
</protein>
<keyword evidence="3" id="KW-1185">Reference proteome</keyword>
<feature type="transmembrane region" description="Helical" evidence="1">
    <location>
        <begin position="168"/>
        <end position="189"/>
    </location>
</feature>
<accession>A0A3L8PML8</accession>
<sequence>MERRMPWVVGILTAVVYAALSILRFRRFTVTSWDNAIFEQAVAAYSRFEAPIVPVKGPGYHILGDHFSPIYAVLGPVYRVFPYAQTLLVAQAVLIAISAGLITALGTRYLGGVVGSIVGLLYAGSFGVQSAVVADFHEVAFALPFLALAGAAFVEARYSRVLLWSLPLLLVKEDMGFTVAAIGVALWLAGERRRGLALAIAGVVAVGVVVGLVIPHFNSGDTYDYTGALGGESGVLATLAAEPQRKLLTLALTFAITGVAALLSPWAVVTVPTFAWRFVGDNPYYWGTEWHYSLVLMPIAFVAMIDVLARRRRLIWPATVAAVVVTAVTFVDSPLTTLAKAETWQESPRAGAAEGAMEHVPDGAYVESDLGLLTHLVTDHHVYWRGTVGDAVPDYIVFDAMYSEDDVVEYGRRTHGTTYTVIFDEGGYVVARRGGAG</sequence>
<organism evidence="2 3">
    <name type="scientific">Aeromicrobium phragmitis</name>
    <dbReference type="NCBI Taxonomy" id="2478914"/>
    <lineage>
        <taxon>Bacteria</taxon>
        <taxon>Bacillati</taxon>
        <taxon>Actinomycetota</taxon>
        <taxon>Actinomycetes</taxon>
        <taxon>Propionibacteriales</taxon>
        <taxon>Nocardioidaceae</taxon>
        <taxon>Aeromicrobium</taxon>
    </lineage>
</organism>